<evidence type="ECO:0000313" key="4">
    <source>
        <dbReference type="Proteomes" id="UP000633365"/>
    </source>
</evidence>
<comment type="caution">
    <text evidence="3">The sequence shown here is derived from an EMBL/GenBank/DDBJ whole genome shotgun (WGS) entry which is preliminary data.</text>
</comment>
<reference evidence="3" key="1">
    <citation type="submission" date="2021-01" db="EMBL/GenBank/DDBJ databases">
        <title>Genome public.</title>
        <authorList>
            <person name="Liu C."/>
            <person name="Sun Q."/>
        </authorList>
    </citation>
    <scope>NUCLEOTIDE SEQUENCE</scope>
    <source>
        <strain evidence="3">M6</strain>
    </source>
</reference>
<protein>
    <recommendedName>
        <fullName evidence="5">DUF4367 domain-containing protein</fullName>
    </recommendedName>
</protein>
<feature type="signal peptide" evidence="2">
    <location>
        <begin position="1"/>
        <end position="22"/>
    </location>
</feature>
<proteinExistence type="predicted"/>
<evidence type="ECO:0008006" key="5">
    <source>
        <dbReference type="Google" id="ProtNLM"/>
    </source>
</evidence>
<name>A0A934TYV0_9FIRM</name>
<evidence type="ECO:0000313" key="3">
    <source>
        <dbReference type="EMBL" id="MBK6087283.1"/>
    </source>
</evidence>
<dbReference type="EMBL" id="JAEQMG010000020">
    <property type="protein sequence ID" value="MBK6087283.1"/>
    <property type="molecule type" value="Genomic_DNA"/>
</dbReference>
<gene>
    <name evidence="3" type="ORF">JKK62_01185</name>
</gene>
<organism evidence="3 4">
    <name type="scientific">Ruminococcus difficilis</name>
    <dbReference type="NCBI Taxonomy" id="2763069"/>
    <lineage>
        <taxon>Bacteria</taxon>
        <taxon>Bacillati</taxon>
        <taxon>Bacillota</taxon>
        <taxon>Clostridia</taxon>
        <taxon>Eubacteriales</taxon>
        <taxon>Oscillospiraceae</taxon>
        <taxon>Ruminococcus</taxon>
    </lineage>
</organism>
<dbReference type="RefSeq" id="WP_201426594.1">
    <property type="nucleotide sequence ID" value="NZ_JAEQMG010000020.1"/>
</dbReference>
<evidence type="ECO:0000256" key="2">
    <source>
        <dbReference type="SAM" id="SignalP"/>
    </source>
</evidence>
<sequence length="375" mass="41561">MRKAIAVMIVVLFISLTGCNQTENNTSAATKSTTEGGTSVQPTSEISTSIATTTVAPATTLREYTAEELSEMTVPKIIDIMGGEFRFDQSKGVIWYSDGGFYIYNDEKLPGFVFYIDEAQEDYQNLKNTEGENKANVQIRENLKSGKYQTISFIAMYDSAKLNDSISADMNYQQFIASYGYAPTGAIPPNERVGHILRYDKERIKTIQVYYNYSGTKHSSTEKEDDDEMNRVNPDIYAIVALPQELAIPEYNDSGSGKYDKYLGSWGNTGEIGRGYNVVIFSVEDNKIECSMSLSGSTGHIATVPKSTLFIEDNVAHFDYTDSWTNKGSGTLTFDGDTIILEADITERSSMGYGFMTVDQIELTKISDSTADAFM</sequence>
<feature type="compositionally biased region" description="Polar residues" evidence="1">
    <location>
        <begin position="24"/>
        <end position="41"/>
    </location>
</feature>
<evidence type="ECO:0000256" key="1">
    <source>
        <dbReference type="SAM" id="MobiDB-lite"/>
    </source>
</evidence>
<dbReference type="AlphaFoldDB" id="A0A934TYV0"/>
<dbReference type="PROSITE" id="PS51257">
    <property type="entry name" value="PROKAR_LIPOPROTEIN"/>
    <property type="match status" value="1"/>
</dbReference>
<dbReference type="Proteomes" id="UP000633365">
    <property type="component" value="Unassembled WGS sequence"/>
</dbReference>
<keyword evidence="4" id="KW-1185">Reference proteome</keyword>
<feature type="region of interest" description="Disordered" evidence="1">
    <location>
        <begin position="24"/>
        <end position="45"/>
    </location>
</feature>
<accession>A0A934TYV0</accession>
<feature type="chain" id="PRO_5038591113" description="DUF4367 domain-containing protein" evidence="2">
    <location>
        <begin position="23"/>
        <end position="375"/>
    </location>
</feature>
<keyword evidence="2" id="KW-0732">Signal</keyword>